<evidence type="ECO:0000256" key="1">
    <source>
        <dbReference type="SAM" id="Coils"/>
    </source>
</evidence>
<evidence type="ECO:0000313" key="4">
    <source>
        <dbReference type="Proteomes" id="UP001150062"/>
    </source>
</evidence>
<feature type="region of interest" description="Disordered" evidence="2">
    <location>
        <begin position="635"/>
        <end position="673"/>
    </location>
</feature>
<feature type="region of interest" description="Disordered" evidence="2">
    <location>
        <begin position="558"/>
        <end position="602"/>
    </location>
</feature>
<feature type="region of interest" description="Disordered" evidence="2">
    <location>
        <begin position="74"/>
        <end position="116"/>
    </location>
</feature>
<keyword evidence="1" id="KW-0175">Coiled coil</keyword>
<feature type="compositionally biased region" description="Basic and acidic residues" evidence="2">
    <location>
        <begin position="558"/>
        <end position="569"/>
    </location>
</feature>
<dbReference type="EMBL" id="JAOAOG010000270">
    <property type="protein sequence ID" value="KAJ6234397.1"/>
    <property type="molecule type" value="Genomic_DNA"/>
</dbReference>
<feature type="compositionally biased region" description="Basic residues" evidence="2">
    <location>
        <begin position="77"/>
        <end position="105"/>
    </location>
</feature>
<protein>
    <submittedName>
        <fullName evidence="3">Microtubule-associated protein</fullName>
    </submittedName>
</protein>
<keyword evidence="4" id="KW-1185">Reference proteome</keyword>
<dbReference type="Proteomes" id="UP001150062">
    <property type="component" value="Unassembled WGS sequence"/>
</dbReference>
<accession>A0ABQ8XP57</accession>
<comment type="caution">
    <text evidence="3">The sequence shown here is derived from an EMBL/GenBank/DDBJ whole genome shotgun (WGS) entry which is preliminary data.</text>
</comment>
<name>A0ABQ8XP57_9EUKA</name>
<proteinExistence type="predicted"/>
<organism evidence="3 4">
    <name type="scientific">Anaeramoeba flamelloides</name>
    <dbReference type="NCBI Taxonomy" id="1746091"/>
    <lineage>
        <taxon>Eukaryota</taxon>
        <taxon>Metamonada</taxon>
        <taxon>Anaeramoebidae</taxon>
        <taxon>Anaeramoeba</taxon>
    </lineage>
</organism>
<feature type="coiled-coil region" evidence="1">
    <location>
        <begin position="411"/>
        <end position="438"/>
    </location>
</feature>
<evidence type="ECO:0000313" key="3">
    <source>
        <dbReference type="EMBL" id="KAJ6234397.1"/>
    </source>
</evidence>
<feature type="compositionally biased region" description="Basic and acidic residues" evidence="2">
    <location>
        <begin position="163"/>
        <end position="172"/>
    </location>
</feature>
<feature type="compositionally biased region" description="Acidic residues" evidence="2">
    <location>
        <begin position="645"/>
        <end position="656"/>
    </location>
</feature>
<evidence type="ECO:0000256" key="2">
    <source>
        <dbReference type="SAM" id="MobiDB-lite"/>
    </source>
</evidence>
<feature type="compositionally biased region" description="Basic and acidic residues" evidence="2">
    <location>
        <begin position="635"/>
        <end position="644"/>
    </location>
</feature>
<reference evidence="3" key="1">
    <citation type="submission" date="2022-08" db="EMBL/GenBank/DDBJ databases">
        <title>Novel sulfate-reducing endosymbionts in the free-living metamonad Anaeramoeba.</title>
        <authorList>
            <person name="Jerlstrom-Hultqvist J."/>
            <person name="Cepicka I."/>
            <person name="Gallot-Lavallee L."/>
            <person name="Salas-Leiva D."/>
            <person name="Curtis B.A."/>
            <person name="Zahonova K."/>
            <person name="Pipaliya S."/>
            <person name="Dacks J."/>
            <person name="Roger A.J."/>
        </authorList>
    </citation>
    <scope>NUCLEOTIDE SEQUENCE</scope>
    <source>
        <strain evidence="3">Schooner1</strain>
    </source>
</reference>
<gene>
    <name evidence="3" type="ORF">M0813_29387</name>
</gene>
<feature type="compositionally biased region" description="Basic and acidic residues" evidence="2">
    <location>
        <begin position="180"/>
        <end position="194"/>
    </location>
</feature>
<sequence>MAIPFYTLVWEFGDFLYSVVPLNSTFKLCSMRKKFVENKFDKNKITKTKKKQIYEQLKQVELLLIQNRVLLHSETKKRNKKTKKRNKKTKKRNKKNKKRNNKYTKKNNQSEQEPDLSKEKFTISTVWISIFLKNRTSQPEPKLIKEDKKQLRQLKKELQKIEAQEKQNKEENVSQNEQGKQSEQKSDQNKENKQVTDQNLKQRKNLIFSKINLITTDLFNRYTQQNKKKTRSNRTIGLLGFKILQLLKKDQHTRESLTVVTGFSKQRICTVIEIYKILHLIEENAKEVLSFNERQSNILPNMRTYCNDLIAARKIRKKLARKVEKLTTKIISRAQQEKVHDDETIEKTQLVAKHIFSILSHPQMQQSQKKQNFKIKQDAKDIIAKLKRHRSIIEDSKNSDSSLLFQSNFEFENDNKQKKNLEKLKQNKNLEKLKQKKKILHIPLKSKGNSKEKTHPPKLNQVNKRENYYQVTNHLEVEINSKNCTNSFAQSSIYQNLNQLSFPNCNNLKKVKFSNENTLNTVAIQEPATSSNKEMNTIFSNPNKGLIFMDLETQTEMYKEPENDHKEEQEKEEGEECDKEEDEDEEEEDEDEEEQGIIELNQKEINMKFNNFNYKYNSDYDYNETNNGEEELFLKEKKQKKDEEQEKEELQEEEEEKQQVKEQQTYGQDKKTKNILYSNSLPSTNNFSAVHYSSEIDSTSLFALSESSNKNWFELPKIVTDEIITDLTFPESEIVQINKKDDALNDQFDTRNSFDCPATGKDRFLF</sequence>
<feature type="region of interest" description="Disordered" evidence="2">
    <location>
        <begin position="163"/>
        <end position="198"/>
    </location>
</feature>
<feature type="compositionally biased region" description="Acidic residues" evidence="2">
    <location>
        <begin position="570"/>
        <end position="596"/>
    </location>
</feature>